<dbReference type="GO" id="GO:0008270">
    <property type="term" value="F:zinc ion binding"/>
    <property type="evidence" value="ECO:0007669"/>
    <property type="project" value="TreeGrafter"/>
</dbReference>
<dbReference type="PANTHER" id="PTHR23292:SF46">
    <property type="entry name" value="LIPOPOLYSACCHARIDE-INDUCED TUMOR NECROSIS FACTOR-ALPHA FACTOR HOMOLOG"/>
    <property type="match status" value="1"/>
</dbReference>
<keyword evidence="7 8" id="KW-0472">Membrane</keyword>
<comment type="caution">
    <text evidence="10">The sequence shown here is derived from an EMBL/GenBank/DDBJ whole genome shotgun (WGS) entry which is preliminary data.</text>
</comment>
<keyword evidence="5" id="KW-0479">Metal-binding</keyword>
<evidence type="ECO:0000256" key="4">
    <source>
        <dbReference type="ARBA" id="ARBA00005975"/>
    </source>
</evidence>
<organism evidence="10 11">
    <name type="scientific">Tachysurus vachellii</name>
    <name type="common">Darkbarbel catfish</name>
    <name type="synonym">Pelteobagrus vachellii</name>
    <dbReference type="NCBI Taxonomy" id="175792"/>
    <lineage>
        <taxon>Eukaryota</taxon>
        <taxon>Metazoa</taxon>
        <taxon>Chordata</taxon>
        <taxon>Craniata</taxon>
        <taxon>Vertebrata</taxon>
        <taxon>Euteleostomi</taxon>
        <taxon>Actinopterygii</taxon>
        <taxon>Neopterygii</taxon>
        <taxon>Teleostei</taxon>
        <taxon>Ostariophysi</taxon>
        <taxon>Siluriformes</taxon>
        <taxon>Bagridae</taxon>
        <taxon>Tachysurus</taxon>
    </lineage>
</organism>
<dbReference type="PANTHER" id="PTHR23292">
    <property type="entry name" value="LIPOPOLYSACCHARIDE-INDUCED TUMOR NECROSIS FACTOR-ALPHA FACTOR"/>
    <property type="match status" value="1"/>
</dbReference>
<dbReference type="Proteomes" id="UP001187315">
    <property type="component" value="Unassembled WGS sequence"/>
</dbReference>
<evidence type="ECO:0000256" key="7">
    <source>
        <dbReference type="ARBA" id="ARBA00023136"/>
    </source>
</evidence>
<reference evidence="10" key="1">
    <citation type="submission" date="2023-08" db="EMBL/GenBank/DDBJ databases">
        <title>Pelteobagrus vachellii genome.</title>
        <authorList>
            <person name="Liu H."/>
        </authorList>
    </citation>
    <scope>NUCLEOTIDE SEQUENCE</scope>
    <source>
        <strain evidence="10">PRFRI_2022a</strain>
        <tissue evidence="10">Muscle</tissue>
    </source>
</reference>
<feature type="transmembrane region" description="Helical" evidence="8">
    <location>
        <begin position="103"/>
        <end position="123"/>
    </location>
</feature>
<evidence type="ECO:0000313" key="11">
    <source>
        <dbReference type="Proteomes" id="UP001187315"/>
    </source>
</evidence>
<dbReference type="PROSITE" id="PS51837">
    <property type="entry name" value="LITAF"/>
    <property type="match status" value="1"/>
</dbReference>
<evidence type="ECO:0000256" key="1">
    <source>
        <dbReference type="ARBA" id="ARBA00004125"/>
    </source>
</evidence>
<sequence>MAFVIDVPAQPVIIEQAPPPVVFQAPPPPVIIEQAPPPVVFQAAPPQVVIEQAPPPVVVQGPTSVGKISAQFQYMMHAPMKSLPVSMTCGYCKQKIVTSTKAVSGLLTWAVFGTLLFFCIWPFCLIPFCVESCKDIEHSCPNCHNVLKVYKRI</sequence>
<keyword evidence="11" id="KW-1185">Reference proteome</keyword>
<evidence type="ECO:0000256" key="2">
    <source>
        <dbReference type="ARBA" id="ARBA00004414"/>
    </source>
</evidence>
<proteinExistence type="inferred from homology"/>
<dbReference type="GO" id="GO:0005634">
    <property type="term" value="C:nucleus"/>
    <property type="evidence" value="ECO:0007669"/>
    <property type="project" value="TreeGrafter"/>
</dbReference>
<accession>A0AA88IRD5</accession>
<protein>
    <recommendedName>
        <fullName evidence="9">LITAF domain-containing protein</fullName>
    </recommendedName>
</protein>
<dbReference type="GO" id="GO:0098560">
    <property type="term" value="C:cytoplasmic side of late endosome membrane"/>
    <property type="evidence" value="ECO:0007669"/>
    <property type="project" value="TreeGrafter"/>
</dbReference>
<dbReference type="GO" id="GO:0098574">
    <property type="term" value="C:cytoplasmic side of lysosomal membrane"/>
    <property type="evidence" value="ECO:0007669"/>
    <property type="project" value="TreeGrafter"/>
</dbReference>
<evidence type="ECO:0000256" key="8">
    <source>
        <dbReference type="SAM" id="Phobius"/>
    </source>
</evidence>
<feature type="domain" description="LITAF" evidence="9">
    <location>
        <begin position="69"/>
        <end position="152"/>
    </location>
</feature>
<comment type="similarity">
    <text evidence="4">Belongs to the CDIP1/LITAF family.</text>
</comment>
<dbReference type="Pfam" id="PF10601">
    <property type="entry name" value="zf-LITAF-like"/>
    <property type="match status" value="1"/>
</dbReference>
<comment type="subcellular location">
    <subcellularLocation>
        <location evidence="1">Endosome membrane</location>
        <topology evidence="1">Peripheral membrane protein</topology>
        <orientation evidence="1">Cytoplasmic side</orientation>
    </subcellularLocation>
    <subcellularLocation>
        <location evidence="2">Late endosome membrane</location>
    </subcellularLocation>
    <subcellularLocation>
        <location evidence="3">Lysosome membrane</location>
        <topology evidence="3">Peripheral membrane protein</topology>
        <orientation evidence="3">Cytoplasmic side</orientation>
    </subcellularLocation>
</comment>
<keyword evidence="8" id="KW-0812">Transmembrane</keyword>
<keyword evidence="8" id="KW-1133">Transmembrane helix</keyword>
<evidence type="ECO:0000313" key="10">
    <source>
        <dbReference type="EMBL" id="KAK2818239.1"/>
    </source>
</evidence>
<name>A0AA88IRD5_TACVA</name>
<evidence type="ECO:0000256" key="3">
    <source>
        <dbReference type="ARBA" id="ARBA00004630"/>
    </source>
</evidence>
<evidence type="ECO:0000256" key="5">
    <source>
        <dbReference type="ARBA" id="ARBA00022723"/>
    </source>
</evidence>
<dbReference type="InterPro" id="IPR037519">
    <property type="entry name" value="LITAF_fam"/>
</dbReference>
<dbReference type="InterPro" id="IPR006629">
    <property type="entry name" value="LITAF"/>
</dbReference>
<dbReference type="AlphaFoldDB" id="A0AA88IRD5"/>
<gene>
    <name evidence="10" type="ORF">Q7C36_022172</name>
</gene>
<dbReference type="EMBL" id="JAVHJS010000024">
    <property type="protein sequence ID" value="KAK2818239.1"/>
    <property type="molecule type" value="Genomic_DNA"/>
</dbReference>
<evidence type="ECO:0000256" key="6">
    <source>
        <dbReference type="ARBA" id="ARBA00022833"/>
    </source>
</evidence>
<dbReference type="SMART" id="SM00714">
    <property type="entry name" value="LITAF"/>
    <property type="match status" value="1"/>
</dbReference>
<evidence type="ECO:0000259" key="9">
    <source>
        <dbReference type="PROSITE" id="PS51837"/>
    </source>
</evidence>
<keyword evidence="6" id="KW-0862">Zinc</keyword>